<evidence type="ECO:0000259" key="4">
    <source>
        <dbReference type="Pfam" id="PF06722"/>
    </source>
</evidence>
<dbReference type="Proteomes" id="UP000800097">
    <property type="component" value="Unassembled WGS sequence"/>
</dbReference>
<dbReference type="RefSeq" id="XP_033649604.1">
    <property type="nucleotide sequence ID" value="XM_033799301.1"/>
</dbReference>
<dbReference type="Pfam" id="PF02809">
    <property type="entry name" value="UIM"/>
    <property type="match status" value="2"/>
</dbReference>
<feature type="compositionally biased region" description="Polar residues" evidence="2">
    <location>
        <begin position="1124"/>
        <end position="1135"/>
    </location>
</feature>
<evidence type="ECO:0000313" key="6">
    <source>
        <dbReference type="Proteomes" id="UP000800097"/>
    </source>
</evidence>
<feature type="compositionally biased region" description="Basic and acidic residues" evidence="2">
    <location>
        <begin position="58"/>
        <end position="70"/>
    </location>
</feature>
<sequence>MTNEQKRPGVLGNHQSPPPPTADSLNSQASISPFASQHVAELPGDLPETSSRHQAGHPSREGSRDSEWQKPEGSAYASSYRVMDMPETRATSDSLTQYYAYNTAETVPSDDDLPPPEYTEFPGQLADDNSDLGANAVVTNDGRVNIRINQKTSRLSQALLPQIQRQLASAAHEAAAPPPPYLPEILTGAPDQKPPPPLNVVIQVVGSRGDVQPFIALGKLLKETYKHRVRLATHPVFKDFVTENGLEFFSIGGDPAQLMAFMVKNPGLMPGFEALRSGDVGKRRKEIAEILRGTWRSCIEPGDGMGRDPLKSTIEEWMAGEEGAPSARNTPFIADAIIANPPSFGHVHCAEKLGIPLHMMFTMPWSPTQQFPHPLANIISTNADPKLTNYMSYTLVNLLTWQGLGDLINRFRKTSLGLDPVSALWGPNMLARMKIPFTYCWSPALIPKPQDWDRHISIAGFYFLDLASNYTPEPDLAAFLAAGEPPVYIGFGSIVVDDPDSMTRLIFEAVRKTGRRALVSKGWGGLGADLLGIPDGVFMLGNVPHDWLFKHVSAVVHHGGAGTTAAGIRAGRPTVIVPFFGDQPFWGSMTAKAGAGPPSIPFKDLTAEKLADAIEIALKPESLQQAQHLANIIAQEQGSQNGAQSFHQMLKYDDFRCMIDPHRPAVWRVRRTKVRLSAKAAAVLVEDGQLTYDDLRLFRPREYEPDEGPWDPISGGATAIMGTATQMMMGMADLPMETLKLLNIHPDSKKWKGKGRLYDRPESSTDGAPSSGSRNSSNVHVVEAESELSDNVSKNDVSANSNNSQMSSSILIPRKALPSQSVLPDTPSRQGRFLSDASHTPAERSRSVSKERRPQAASTAHTASPSDERLDSGPSFTDKLRNMNSETAIDTGKGFGKILGAAFKSPMDFSLNVARGFHNVPKLYGEDVRPVDKVTGLHSGLKTATKELGLGLYEGIGGLVVDPYKGAKKEGGVGFIKGMGRGIAGVYLRVMGGVFAFTGYAMKGLYQEAVKSKGAKVKDYIIAARISQGHEEARGLSRQERADILREWSSLKARANKTKNIHKERLEALQALLKQKPGRESKESSRERGELGSTNYPPGTTPMYPPALHEGSYVELPTARDSFSAGSTTQGTTERVANPAVTRRAIGEATTPTSFSDSLLSDTQEDEMIAQAIRASIAELERPVSSADDEDAMLQRALRASVEEAGRCGATLEEQRALEEALRRSLIPGPESKGEEEGDGRDWWDEEMSDEDQAMDGRNEGEYQRFIDMYTRQYRESILGEAAAAQGSNAGEGEELERALRESKETEDGRLEALLRQQTEEEIVMEYVKKQSLLEEEHRRRMLAEQGTGEGGNVGEERREGGDPRGS</sequence>
<accession>A0A6A6J6N7</accession>
<dbReference type="InterPro" id="IPR050426">
    <property type="entry name" value="Glycosyltransferase_28"/>
</dbReference>
<gene>
    <name evidence="5" type="ORF">EI97DRAFT_437246</name>
</gene>
<feature type="domain" description="Glycosyltransferase family 28 N-terminal" evidence="3">
    <location>
        <begin position="200"/>
        <end position="265"/>
    </location>
</feature>
<dbReference type="FunFam" id="3.40.50.2000:FF:000100">
    <property type="entry name" value="Glycosyltransferase family 1 protein"/>
    <property type="match status" value="1"/>
</dbReference>
<feature type="region of interest" description="Disordered" evidence="2">
    <location>
        <begin position="170"/>
        <end position="193"/>
    </location>
</feature>
<dbReference type="InterPro" id="IPR002213">
    <property type="entry name" value="UDP_glucos_trans"/>
</dbReference>
<proteinExistence type="predicted"/>
<dbReference type="Gene3D" id="3.40.50.2000">
    <property type="entry name" value="Glycogen Phosphorylase B"/>
    <property type="match status" value="2"/>
</dbReference>
<dbReference type="SMART" id="SM00726">
    <property type="entry name" value="UIM"/>
    <property type="match status" value="4"/>
</dbReference>
<dbReference type="PANTHER" id="PTHR48050:SF13">
    <property type="entry name" value="STEROL 3-BETA-GLUCOSYLTRANSFERASE UGT80A2"/>
    <property type="match status" value="1"/>
</dbReference>
<dbReference type="GeneID" id="54552476"/>
<dbReference type="PANTHER" id="PTHR48050">
    <property type="entry name" value="STEROL 3-BETA-GLUCOSYLTRANSFERASE"/>
    <property type="match status" value="1"/>
</dbReference>
<dbReference type="PROSITE" id="PS50330">
    <property type="entry name" value="UIM"/>
    <property type="match status" value="1"/>
</dbReference>
<feature type="compositionally biased region" description="Polar residues" evidence="2">
    <location>
        <begin position="818"/>
        <end position="829"/>
    </location>
</feature>
<feature type="region of interest" description="Disordered" evidence="2">
    <location>
        <begin position="1283"/>
        <end position="1310"/>
    </location>
</feature>
<dbReference type="InterPro" id="IPR010610">
    <property type="entry name" value="EryCIII-like_C"/>
</dbReference>
<evidence type="ECO:0000256" key="1">
    <source>
        <dbReference type="ARBA" id="ARBA00022679"/>
    </source>
</evidence>
<feature type="region of interest" description="Disordered" evidence="2">
    <location>
        <begin position="1122"/>
        <end position="1160"/>
    </location>
</feature>
<keyword evidence="6" id="KW-1185">Reference proteome</keyword>
<feature type="compositionally biased region" description="Basic and acidic residues" evidence="2">
    <location>
        <begin position="1334"/>
        <end position="1343"/>
    </location>
</feature>
<feature type="region of interest" description="Disordered" evidence="2">
    <location>
        <begin position="1334"/>
        <end position="1367"/>
    </location>
</feature>
<feature type="compositionally biased region" description="Basic and acidic residues" evidence="2">
    <location>
        <begin position="841"/>
        <end position="854"/>
    </location>
</feature>
<feature type="region of interest" description="Disordered" evidence="2">
    <location>
        <begin position="1072"/>
        <end position="1109"/>
    </location>
</feature>
<feature type="compositionally biased region" description="Basic and acidic residues" evidence="2">
    <location>
        <begin position="1077"/>
        <end position="1090"/>
    </location>
</feature>
<dbReference type="GO" id="GO:0005975">
    <property type="term" value="P:carbohydrate metabolic process"/>
    <property type="evidence" value="ECO:0007669"/>
    <property type="project" value="InterPro"/>
</dbReference>
<feature type="compositionally biased region" description="Basic and acidic residues" evidence="2">
    <location>
        <begin position="1232"/>
        <end position="1243"/>
    </location>
</feature>
<dbReference type="FunFam" id="3.40.50.2000:FF:000009">
    <property type="entry name" value="Sterol 3-beta-glucosyltransferase UGT80A2"/>
    <property type="match status" value="1"/>
</dbReference>
<dbReference type="EMBL" id="ML986527">
    <property type="protein sequence ID" value="KAF2272065.1"/>
    <property type="molecule type" value="Genomic_DNA"/>
</dbReference>
<feature type="compositionally biased region" description="Basic and acidic residues" evidence="2">
    <location>
        <begin position="1296"/>
        <end position="1310"/>
    </location>
</feature>
<keyword evidence="1 5" id="KW-0808">Transferase</keyword>
<feature type="region of interest" description="Disordered" evidence="2">
    <location>
        <begin position="105"/>
        <end position="129"/>
    </location>
</feature>
<feature type="compositionally biased region" description="Basic and acidic residues" evidence="2">
    <location>
        <begin position="1355"/>
        <end position="1367"/>
    </location>
</feature>
<dbReference type="Pfam" id="PF03033">
    <property type="entry name" value="Glyco_transf_28"/>
    <property type="match status" value="1"/>
</dbReference>
<organism evidence="5 6">
    <name type="scientific">Westerdykella ornata</name>
    <dbReference type="NCBI Taxonomy" id="318751"/>
    <lineage>
        <taxon>Eukaryota</taxon>
        <taxon>Fungi</taxon>
        <taxon>Dikarya</taxon>
        <taxon>Ascomycota</taxon>
        <taxon>Pezizomycotina</taxon>
        <taxon>Dothideomycetes</taxon>
        <taxon>Pleosporomycetidae</taxon>
        <taxon>Pleosporales</taxon>
        <taxon>Sporormiaceae</taxon>
        <taxon>Westerdykella</taxon>
    </lineage>
</organism>
<feature type="compositionally biased region" description="Basic and acidic residues" evidence="2">
    <location>
        <begin position="751"/>
        <end position="763"/>
    </location>
</feature>
<evidence type="ECO:0000313" key="5">
    <source>
        <dbReference type="EMBL" id="KAF2272065.1"/>
    </source>
</evidence>
<feature type="region of interest" description="Disordered" evidence="2">
    <location>
        <begin position="751"/>
        <end position="880"/>
    </location>
</feature>
<feature type="region of interest" description="Disordered" evidence="2">
    <location>
        <begin position="1223"/>
        <end position="1243"/>
    </location>
</feature>
<evidence type="ECO:0000256" key="2">
    <source>
        <dbReference type="SAM" id="MobiDB-lite"/>
    </source>
</evidence>
<dbReference type="GO" id="GO:0016906">
    <property type="term" value="F:sterol 3-beta-glucosyltransferase activity"/>
    <property type="evidence" value="ECO:0007669"/>
    <property type="project" value="UniProtKB-ARBA"/>
</dbReference>
<dbReference type="SUPFAM" id="SSF53756">
    <property type="entry name" value="UDP-Glycosyltransferase/glycogen phosphorylase"/>
    <property type="match status" value="1"/>
</dbReference>
<feature type="compositionally biased region" description="Polar residues" evidence="2">
    <location>
        <begin position="856"/>
        <end position="865"/>
    </location>
</feature>
<feature type="domain" description="Erythromycin biosynthesis protein CIII-like C-terminal" evidence="4">
    <location>
        <begin position="529"/>
        <end position="631"/>
    </location>
</feature>
<feature type="compositionally biased region" description="Low complexity" evidence="2">
    <location>
        <begin position="798"/>
        <end position="809"/>
    </location>
</feature>
<dbReference type="Pfam" id="PF06722">
    <property type="entry name" value="EryCIII-like_C"/>
    <property type="match status" value="1"/>
</dbReference>
<reference evidence="5" key="1">
    <citation type="journal article" date="2020" name="Stud. Mycol.">
        <title>101 Dothideomycetes genomes: a test case for predicting lifestyles and emergence of pathogens.</title>
        <authorList>
            <person name="Haridas S."/>
            <person name="Albert R."/>
            <person name="Binder M."/>
            <person name="Bloem J."/>
            <person name="Labutti K."/>
            <person name="Salamov A."/>
            <person name="Andreopoulos B."/>
            <person name="Baker S."/>
            <person name="Barry K."/>
            <person name="Bills G."/>
            <person name="Bluhm B."/>
            <person name="Cannon C."/>
            <person name="Castanera R."/>
            <person name="Culley D."/>
            <person name="Daum C."/>
            <person name="Ezra D."/>
            <person name="Gonzalez J."/>
            <person name="Henrissat B."/>
            <person name="Kuo A."/>
            <person name="Liang C."/>
            <person name="Lipzen A."/>
            <person name="Lutzoni F."/>
            <person name="Magnuson J."/>
            <person name="Mondo S."/>
            <person name="Nolan M."/>
            <person name="Ohm R."/>
            <person name="Pangilinan J."/>
            <person name="Park H.-J."/>
            <person name="Ramirez L."/>
            <person name="Alfaro M."/>
            <person name="Sun H."/>
            <person name="Tritt A."/>
            <person name="Yoshinaga Y."/>
            <person name="Zwiers L.-H."/>
            <person name="Turgeon B."/>
            <person name="Goodwin S."/>
            <person name="Spatafora J."/>
            <person name="Crous P."/>
            <person name="Grigoriev I."/>
        </authorList>
    </citation>
    <scope>NUCLEOTIDE SEQUENCE</scope>
    <source>
        <strain evidence="5">CBS 379.55</strain>
    </source>
</reference>
<protein>
    <submittedName>
        <fullName evidence="5">UDP-Glycosyltransferase/glycogen phosphorylase</fullName>
    </submittedName>
</protein>
<dbReference type="OrthoDB" id="5835829at2759"/>
<name>A0A6A6J6N7_WESOR</name>
<dbReference type="InterPro" id="IPR003903">
    <property type="entry name" value="UIM_dom"/>
</dbReference>
<dbReference type="InterPro" id="IPR004276">
    <property type="entry name" value="GlycoTrans_28_N"/>
</dbReference>
<feature type="compositionally biased region" description="Polar residues" evidence="2">
    <location>
        <begin position="1150"/>
        <end position="1160"/>
    </location>
</feature>
<feature type="compositionally biased region" description="Polar residues" evidence="2">
    <location>
        <begin position="23"/>
        <end position="35"/>
    </location>
</feature>
<dbReference type="CDD" id="cd03784">
    <property type="entry name" value="GT1_Gtf-like"/>
    <property type="match status" value="1"/>
</dbReference>
<feature type="region of interest" description="Disordered" evidence="2">
    <location>
        <begin position="1"/>
        <end position="81"/>
    </location>
</feature>
<evidence type="ECO:0000259" key="3">
    <source>
        <dbReference type="Pfam" id="PF03033"/>
    </source>
</evidence>
<feature type="compositionally biased region" description="Polar residues" evidence="2">
    <location>
        <begin position="764"/>
        <end position="779"/>
    </location>
</feature>